<feature type="domain" description="N-acetyltransferase" evidence="1">
    <location>
        <begin position="132"/>
        <end position="269"/>
    </location>
</feature>
<gene>
    <name evidence="2" type="ORF">PWYN_25440</name>
</gene>
<dbReference type="Gene3D" id="3.40.630.30">
    <property type="match status" value="1"/>
</dbReference>
<dbReference type="Proteomes" id="UP000029734">
    <property type="component" value="Unassembled WGS sequence"/>
</dbReference>
<dbReference type="InterPro" id="IPR027365">
    <property type="entry name" value="GNAT_acetyltra_YdfB-like"/>
</dbReference>
<dbReference type="InterPro" id="IPR013653">
    <property type="entry name" value="GCN5-like_dom"/>
</dbReference>
<dbReference type="EMBL" id="JQCR01000003">
    <property type="protein sequence ID" value="KGE17894.1"/>
    <property type="molecule type" value="Genomic_DNA"/>
</dbReference>
<dbReference type="RefSeq" id="WP_036657358.1">
    <property type="nucleotide sequence ID" value="NZ_JQCR01000003.1"/>
</dbReference>
<dbReference type="InterPro" id="IPR016181">
    <property type="entry name" value="Acyl_CoA_acyltransferase"/>
</dbReference>
<dbReference type="AlphaFoldDB" id="A0A098M5R4"/>
<comment type="caution">
    <text evidence="2">The sequence shown here is derived from an EMBL/GenBank/DDBJ whole genome shotgun (WGS) entry which is preliminary data.</text>
</comment>
<evidence type="ECO:0000313" key="3">
    <source>
        <dbReference type="Proteomes" id="UP000029734"/>
    </source>
</evidence>
<sequence length="269" mass="30757">MFEKYTADDRVLRSEAFVKDELEHNLIHMISRFEDSLKIKSVDDQLIFTQSKGYNPWLWVSRELESDQWKLRIEDLVQHVKGTAFPGITAEPSTARLFAESFCEGRETSFHTKMILVSYHCQVLIKPENVDGNLLQANEEHSEIIAEFMAGFSEDAFGMPATPQNFLSMAEEAARSGHLYLWMVKDTPVSMAKIAHRSVSHGRINEVYTPRAYRKRGYASATVAEICEMLLRENVTPMLYADAKNPDSNKVYQSIGFVEKGKMAEIKFD</sequence>
<dbReference type="SUPFAM" id="SSF55729">
    <property type="entry name" value="Acyl-CoA N-acyltransferases (Nat)"/>
    <property type="match status" value="1"/>
</dbReference>
<reference evidence="2 3" key="2">
    <citation type="submission" date="2014-10" db="EMBL/GenBank/DDBJ databases">
        <title>Comparative genomics of the Paenibacillus odorifer group.</title>
        <authorList>
            <person name="Tsai Y.-C."/>
            <person name="Martin N."/>
            <person name="Korlach J."/>
            <person name="Wiedmann M."/>
        </authorList>
    </citation>
    <scope>NUCLEOTIDE SEQUENCE [LARGE SCALE GENOMIC DNA]</scope>
    <source>
        <strain evidence="2 3">DSM 18334</strain>
    </source>
</reference>
<accession>A0A098M5R4</accession>
<dbReference type="STRING" id="268407.PWYN_25440"/>
<dbReference type="PANTHER" id="PTHR31143:SF2">
    <property type="entry name" value="FR47-LIKE DOMAIN-CONTAINING PROTEIN-RELATED"/>
    <property type="match status" value="1"/>
</dbReference>
<protein>
    <recommendedName>
        <fullName evidence="1">N-acetyltransferase domain-containing protein</fullName>
    </recommendedName>
</protein>
<reference evidence="2 3" key="1">
    <citation type="submission" date="2014-08" db="EMBL/GenBank/DDBJ databases">
        <authorList>
            <person name="den Bakker H.C."/>
        </authorList>
    </citation>
    <scope>NUCLEOTIDE SEQUENCE [LARGE SCALE GENOMIC DNA]</scope>
    <source>
        <strain evidence="2 3">DSM 18334</strain>
    </source>
</reference>
<name>A0A098M5R4_9BACL</name>
<dbReference type="OrthoDB" id="3174529at2"/>
<organism evidence="2 3">
    <name type="scientific">Paenibacillus wynnii</name>
    <dbReference type="NCBI Taxonomy" id="268407"/>
    <lineage>
        <taxon>Bacteria</taxon>
        <taxon>Bacillati</taxon>
        <taxon>Bacillota</taxon>
        <taxon>Bacilli</taxon>
        <taxon>Bacillales</taxon>
        <taxon>Paenibacillaceae</taxon>
        <taxon>Paenibacillus</taxon>
    </lineage>
</organism>
<dbReference type="PANTHER" id="PTHR31143">
    <property type="match status" value="1"/>
</dbReference>
<keyword evidence="3" id="KW-1185">Reference proteome</keyword>
<dbReference type="Pfam" id="PF08445">
    <property type="entry name" value="FR47"/>
    <property type="match status" value="1"/>
</dbReference>
<evidence type="ECO:0000313" key="2">
    <source>
        <dbReference type="EMBL" id="KGE17894.1"/>
    </source>
</evidence>
<evidence type="ECO:0000259" key="1">
    <source>
        <dbReference type="PROSITE" id="PS51186"/>
    </source>
</evidence>
<proteinExistence type="predicted"/>
<dbReference type="eggNOG" id="COG3393">
    <property type="taxonomic scope" value="Bacteria"/>
</dbReference>
<dbReference type="InterPro" id="IPR000182">
    <property type="entry name" value="GNAT_dom"/>
</dbReference>
<dbReference type="PROSITE" id="PS51186">
    <property type="entry name" value="GNAT"/>
    <property type="match status" value="1"/>
</dbReference>
<dbReference type="GO" id="GO:0016747">
    <property type="term" value="F:acyltransferase activity, transferring groups other than amino-acyl groups"/>
    <property type="evidence" value="ECO:0007669"/>
    <property type="project" value="InterPro"/>
</dbReference>